<dbReference type="InterPro" id="IPR008942">
    <property type="entry name" value="ENTH_VHS"/>
</dbReference>
<dbReference type="Gene3D" id="1.20.1410.10">
    <property type="entry name" value="I/LWEQ domain"/>
    <property type="match status" value="1"/>
</dbReference>
<dbReference type="PROSITE" id="PS50945">
    <property type="entry name" value="I_LWEQ"/>
    <property type="match status" value="1"/>
</dbReference>
<evidence type="ECO:0000256" key="2">
    <source>
        <dbReference type="ARBA" id="ARBA00010135"/>
    </source>
</evidence>
<dbReference type="GO" id="GO:0030864">
    <property type="term" value="C:cortical actin cytoskeleton"/>
    <property type="evidence" value="ECO:0007669"/>
    <property type="project" value="TreeGrafter"/>
</dbReference>
<evidence type="ECO:0000259" key="7">
    <source>
        <dbReference type="PROSITE" id="PS50942"/>
    </source>
</evidence>
<protein>
    <submittedName>
        <fullName evidence="9">Uncharacterized protein</fullName>
    </submittedName>
</protein>
<dbReference type="Proteomes" id="UP000580250">
    <property type="component" value="Unassembled WGS sequence"/>
</dbReference>
<comment type="subcellular location">
    <subcellularLocation>
        <location evidence="1">Cytoplasm</location>
    </subcellularLocation>
</comment>
<dbReference type="GO" id="GO:0007015">
    <property type="term" value="P:actin filament organization"/>
    <property type="evidence" value="ECO:0007669"/>
    <property type="project" value="TreeGrafter"/>
</dbReference>
<evidence type="ECO:0000256" key="1">
    <source>
        <dbReference type="ARBA" id="ARBA00004496"/>
    </source>
</evidence>
<keyword evidence="5" id="KW-0175">Coiled coil</keyword>
<dbReference type="InterPro" id="IPR011417">
    <property type="entry name" value="ANTH_dom"/>
</dbReference>
<name>A0A6V7UZ19_MELEN</name>
<dbReference type="GO" id="GO:0006897">
    <property type="term" value="P:endocytosis"/>
    <property type="evidence" value="ECO:0007669"/>
    <property type="project" value="InterPro"/>
</dbReference>
<feature type="coiled-coil region" evidence="5">
    <location>
        <begin position="517"/>
        <end position="551"/>
    </location>
</feature>
<feature type="compositionally biased region" description="Polar residues" evidence="6">
    <location>
        <begin position="956"/>
        <end position="965"/>
    </location>
</feature>
<feature type="region of interest" description="Disordered" evidence="6">
    <location>
        <begin position="416"/>
        <end position="436"/>
    </location>
</feature>
<comment type="caution">
    <text evidence="9">The sequence shown here is derived from an EMBL/GenBank/DDBJ whole genome shotgun (WGS) entry which is preliminary data.</text>
</comment>
<dbReference type="Gene3D" id="1.20.5.1700">
    <property type="match status" value="1"/>
</dbReference>
<dbReference type="InterPro" id="IPR002558">
    <property type="entry name" value="ILWEQ_dom"/>
</dbReference>
<proteinExistence type="inferred from homology"/>
<dbReference type="GO" id="GO:0080025">
    <property type="term" value="F:phosphatidylinositol-3,5-bisphosphate binding"/>
    <property type="evidence" value="ECO:0007669"/>
    <property type="project" value="TreeGrafter"/>
</dbReference>
<reference evidence="9 10" key="1">
    <citation type="submission" date="2020-08" db="EMBL/GenBank/DDBJ databases">
        <authorList>
            <person name="Koutsovoulos G."/>
            <person name="Danchin GJ E."/>
        </authorList>
    </citation>
    <scope>NUCLEOTIDE SEQUENCE [LARGE SCALE GENOMIC DNA]</scope>
</reference>
<feature type="region of interest" description="Disordered" evidence="6">
    <location>
        <begin position="944"/>
        <end position="965"/>
    </location>
</feature>
<dbReference type="AlphaFoldDB" id="A0A6V7UZ19"/>
<dbReference type="InterPro" id="IPR030224">
    <property type="entry name" value="Sla2_fam"/>
</dbReference>
<dbReference type="SMART" id="SM00273">
    <property type="entry name" value="ENTH"/>
    <property type="match status" value="1"/>
</dbReference>
<dbReference type="GO" id="GO:0030136">
    <property type="term" value="C:clathrin-coated vesicle"/>
    <property type="evidence" value="ECO:0007669"/>
    <property type="project" value="TreeGrafter"/>
</dbReference>
<feature type="compositionally biased region" description="Basic and acidic residues" evidence="6">
    <location>
        <begin position="424"/>
        <end position="436"/>
    </location>
</feature>
<dbReference type="EMBL" id="CAJEWN010000124">
    <property type="protein sequence ID" value="CAD2167162.1"/>
    <property type="molecule type" value="Genomic_DNA"/>
</dbReference>
<dbReference type="PROSITE" id="PS50942">
    <property type="entry name" value="ENTH"/>
    <property type="match status" value="1"/>
</dbReference>
<sequence>MAEESFVKSQLAAFCKALNKVEAPLKQKHVRALVVGTHKLRSSRIFWHSVSRIQLEKNPVLTWKFCQLLHKLIHDGHRKITEESVGHVSRLTQLGNFWQHLRSSGYGQANTCYCKLLVSRLQFHKKYPSIPGNLNLNQRQLDTLCSDINETYELAIDMLDQMDELLNLKATIMSIMDSMRWSSLVPQGQCLLAPLILVILDTSKFYDFLVKAHFKLHKSLPADTLVGHRERFYDLFRRTKKFYEETANLQYFKYLVQIPTLPSIAPNFQQASELEDYRAPQAYLHAGTTSENGDQSPPDSQSVCDEQISSIIDISLPQMDNISMMGDSIASSTLPPSTSNNAVHQPIFDPKDEIIARLRLDIDAERDVKEKLFEECKNRIEQYEARLLHMNQEIDLHKEATEEKTKELEELRVLSTTLGQERQQTSEESKRKVDETEHKFAKLKGAYQQIREDHIKALTEIRDLRAKIDSNLKASDTKNEELTQLKAKMEQDGLEREFFESQAKTLQESIQIKGQKLIECQTKIEQLESQLEEVEDVLDKLKAESAEKFKLMEEDKLKIGNDFLDCITSFALNLMEQTNEDSQNATSISYPPHLATTKLKSFIEQKYFVNSMFNNESSTNEFYKSILLIAQNMSDILLVCPSAAYTASIQHFEEVNEQCRQIQQLSSTFIKEKNLDSLNEIWKELENLENLMLGLPKENVDLDVNTVGKQLEEEMNCMTEAIAAAVEHINELQKKSRETNIGIKLEVNDKILNSCNELMGAVRELVIKSKEVQEEIVSNGRGQATPIEFYKRNHLWTEGLISAGRAVGVTATELVKSADKLIMEKGGKFEHLIVSAGSVGASVAQLFVSSRVKADKNSQKLVGLGKASKDVNKCTANLVGIVKQGQQSLGEEKLLDFSNLSLHETKKEEMESQVRVLELEAELSRERLRFAALRKQHFHIAQLVSNNQENGGGNNVETDTSPPES</sequence>
<accession>A0A6V7UZ19</accession>
<dbReference type="PANTHER" id="PTHR10407">
    <property type="entry name" value="HUNTINGTIN INTERACTING PROTEIN 1"/>
    <property type="match status" value="1"/>
</dbReference>
<dbReference type="OrthoDB" id="8178130at2759"/>
<dbReference type="FunFam" id="1.20.1410.10:FF:000006">
    <property type="entry name" value="Huntingtin interacting protein"/>
    <property type="match status" value="1"/>
</dbReference>
<dbReference type="GO" id="GO:0051015">
    <property type="term" value="F:actin filament binding"/>
    <property type="evidence" value="ECO:0007669"/>
    <property type="project" value="TreeGrafter"/>
</dbReference>
<dbReference type="GO" id="GO:0043325">
    <property type="term" value="F:phosphatidylinositol-3,4-bisphosphate binding"/>
    <property type="evidence" value="ECO:0007669"/>
    <property type="project" value="TreeGrafter"/>
</dbReference>
<dbReference type="FunFam" id="1.25.40.90:FF:000012">
    <property type="entry name" value="Huntingtin interacting protein 1-related"/>
    <property type="match status" value="1"/>
</dbReference>
<dbReference type="InterPro" id="IPR013809">
    <property type="entry name" value="ENTH"/>
</dbReference>
<keyword evidence="3" id="KW-0963">Cytoplasm</keyword>
<dbReference type="GO" id="GO:0032051">
    <property type="term" value="F:clathrin light chain binding"/>
    <property type="evidence" value="ECO:0007669"/>
    <property type="project" value="TreeGrafter"/>
</dbReference>
<gene>
    <name evidence="9" type="ORF">MENT_LOCUS18440</name>
</gene>
<evidence type="ECO:0000313" key="10">
    <source>
        <dbReference type="Proteomes" id="UP000580250"/>
    </source>
</evidence>
<dbReference type="Gene3D" id="1.25.40.90">
    <property type="match status" value="1"/>
</dbReference>
<comment type="similarity">
    <text evidence="2">Belongs to the SLA2 family.</text>
</comment>
<evidence type="ECO:0000256" key="6">
    <source>
        <dbReference type="SAM" id="MobiDB-lite"/>
    </source>
</evidence>
<evidence type="ECO:0000259" key="8">
    <source>
        <dbReference type="PROSITE" id="PS50945"/>
    </source>
</evidence>
<dbReference type="Pfam" id="PF07651">
    <property type="entry name" value="ANTH"/>
    <property type="match status" value="1"/>
</dbReference>
<dbReference type="SUPFAM" id="SSF48464">
    <property type="entry name" value="ENTH/VHS domain"/>
    <property type="match status" value="1"/>
</dbReference>
<dbReference type="SUPFAM" id="SSF109885">
    <property type="entry name" value="I/LWEQ domain"/>
    <property type="match status" value="1"/>
</dbReference>
<dbReference type="PANTHER" id="PTHR10407:SF15">
    <property type="entry name" value="HUNTINGTIN INTERACTING PROTEIN 1"/>
    <property type="match status" value="1"/>
</dbReference>
<dbReference type="GO" id="GO:0035615">
    <property type="term" value="F:clathrin adaptor activity"/>
    <property type="evidence" value="ECO:0007669"/>
    <property type="project" value="TreeGrafter"/>
</dbReference>
<evidence type="ECO:0000313" key="9">
    <source>
        <dbReference type="EMBL" id="CAD2167162.1"/>
    </source>
</evidence>
<dbReference type="Pfam" id="PF01608">
    <property type="entry name" value="I_LWEQ"/>
    <property type="match status" value="1"/>
</dbReference>
<evidence type="ECO:0000256" key="3">
    <source>
        <dbReference type="ARBA" id="ARBA00022490"/>
    </source>
</evidence>
<dbReference type="SMART" id="SM00307">
    <property type="entry name" value="ILWEQ"/>
    <property type="match status" value="1"/>
</dbReference>
<evidence type="ECO:0000256" key="4">
    <source>
        <dbReference type="ARBA" id="ARBA00023203"/>
    </source>
</evidence>
<dbReference type="GO" id="GO:0048268">
    <property type="term" value="P:clathrin coat assembly"/>
    <property type="evidence" value="ECO:0007669"/>
    <property type="project" value="TreeGrafter"/>
</dbReference>
<evidence type="ECO:0000256" key="5">
    <source>
        <dbReference type="SAM" id="Coils"/>
    </source>
</evidence>
<feature type="coiled-coil region" evidence="5">
    <location>
        <begin position="900"/>
        <end position="936"/>
    </location>
</feature>
<dbReference type="InterPro" id="IPR035964">
    <property type="entry name" value="I/LWEQ_dom_sf"/>
</dbReference>
<organism evidence="9 10">
    <name type="scientific">Meloidogyne enterolobii</name>
    <name type="common">Root-knot nematode worm</name>
    <name type="synonym">Meloidogyne mayaguensis</name>
    <dbReference type="NCBI Taxonomy" id="390850"/>
    <lineage>
        <taxon>Eukaryota</taxon>
        <taxon>Metazoa</taxon>
        <taxon>Ecdysozoa</taxon>
        <taxon>Nematoda</taxon>
        <taxon>Chromadorea</taxon>
        <taxon>Rhabditida</taxon>
        <taxon>Tylenchina</taxon>
        <taxon>Tylenchomorpha</taxon>
        <taxon>Tylenchoidea</taxon>
        <taxon>Meloidogynidae</taxon>
        <taxon>Meloidogyninae</taxon>
        <taxon>Meloidogyne</taxon>
    </lineage>
</organism>
<keyword evidence="4" id="KW-0009">Actin-binding</keyword>
<feature type="domain" description="ENTH" evidence="7">
    <location>
        <begin position="2"/>
        <end position="131"/>
    </location>
</feature>
<feature type="domain" description="I/LWEQ" evidence="8">
    <location>
        <begin position="699"/>
        <end position="941"/>
    </location>
</feature>